<dbReference type="Proteomes" id="UP000650477">
    <property type="component" value="Unassembled WGS sequence"/>
</dbReference>
<protein>
    <submittedName>
        <fullName evidence="3">Helix-hairpin-helix domain-containing protein</fullName>
    </submittedName>
</protein>
<dbReference type="Pfam" id="PF12836">
    <property type="entry name" value="HHH_3"/>
    <property type="match status" value="1"/>
</dbReference>
<comment type="caution">
    <text evidence="2">The sequence shown here is derived from an EMBL/GenBank/DDBJ whole genome shotgun (WGS) entry which is preliminary data.</text>
</comment>
<organism evidence="2 4">
    <name type="scientific">Morganella morganii</name>
    <name type="common">Proteus morganii</name>
    <dbReference type="NCBI Taxonomy" id="582"/>
    <lineage>
        <taxon>Bacteria</taxon>
        <taxon>Pseudomonadati</taxon>
        <taxon>Pseudomonadota</taxon>
        <taxon>Gammaproteobacteria</taxon>
        <taxon>Enterobacterales</taxon>
        <taxon>Morganellaceae</taxon>
        <taxon>Morganella</taxon>
    </lineage>
</organism>
<dbReference type="Gene3D" id="1.10.150.280">
    <property type="entry name" value="AF1531-like domain"/>
    <property type="match status" value="1"/>
</dbReference>
<feature type="chain" id="PRO_5041060836" evidence="1">
    <location>
        <begin position="30"/>
        <end position="110"/>
    </location>
</feature>
<dbReference type="PANTHER" id="PTHR21180:SF32">
    <property type="entry name" value="ENDONUCLEASE_EXONUCLEASE_PHOSPHATASE FAMILY DOMAIN-CONTAINING PROTEIN 1"/>
    <property type="match status" value="1"/>
</dbReference>
<evidence type="ECO:0000313" key="3">
    <source>
        <dbReference type="EMBL" id="MDS0898098.1"/>
    </source>
</evidence>
<dbReference type="SUPFAM" id="SSF47781">
    <property type="entry name" value="RuvA domain 2-like"/>
    <property type="match status" value="1"/>
</dbReference>
<keyword evidence="1" id="KW-0732">Signal</keyword>
<name>A0A2C5TR40_MORMO</name>
<dbReference type="NCBIfam" id="TIGR00426">
    <property type="entry name" value="competence protein ComEA helix-hairpin-helix repeat region"/>
    <property type="match status" value="1"/>
</dbReference>
<dbReference type="EMBL" id="JAPKIY010000014">
    <property type="protein sequence ID" value="MDS0898098.1"/>
    <property type="molecule type" value="Genomic_DNA"/>
</dbReference>
<dbReference type="InterPro" id="IPR010994">
    <property type="entry name" value="RuvA_2-like"/>
</dbReference>
<reference evidence="2" key="1">
    <citation type="submission" date="2017-12" db="EMBL/GenBank/DDBJ databases">
        <title>Genome sequencing and analysis.</title>
        <authorList>
            <person name="Huang Y.-T."/>
        </authorList>
    </citation>
    <scope>NUCLEOTIDE SEQUENCE</scope>
    <source>
        <strain evidence="2">VGH116</strain>
    </source>
</reference>
<dbReference type="AlphaFoldDB" id="A0A2C5TR40"/>
<accession>A0A2C5TR40</accession>
<dbReference type="EMBL" id="PKLF01000006">
    <property type="protein sequence ID" value="MBE8612429.1"/>
    <property type="molecule type" value="Genomic_DNA"/>
</dbReference>
<dbReference type="InterPro" id="IPR051675">
    <property type="entry name" value="Endo/Exo/Phosphatase_dom_1"/>
</dbReference>
<sequence length="110" mass="11864">MKTKWTSALLLTSALLTGGFFSTSALAQAAPPADSAQVQQSVAQETNRISINTATAEELARELSGVGPKKAQRIVEYRTENGPFTSAEQLKDVYGIGERIFTMNSDKIEL</sequence>
<reference evidence="3" key="2">
    <citation type="submission" date="2023-02" db="EMBL/GenBank/DDBJ databases">
        <title>Detection, antimicrobial susceptibility and genomic characterization of NDM-producing species of Morganellaceae, Yersiniaceae, and Enterobacteriaceae other than Klebsiella.</title>
        <authorList>
            <person name="Camargo C.H."/>
            <person name="Sacchi C.T."/>
            <person name="Campos K.R."/>
        </authorList>
    </citation>
    <scope>NUCLEOTIDE SEQUENCE</scope>
    <source>
        <strain evidence="3">1189_21</strain>
    </source>
</reference>
<dbReference type="InterPro" id="IPR004509">
    <property type="entry name" value="Competence_ComEA_HhH"/>
</dbReference>
<evidence type="ECO:0000313" key="2">
    <source>
        <dbReference type="EMBL" id="MBE8612429.1"/>
    </source>
</evidence>
<dbReference type="GO" id="GO:0015627">
    <property type="term" value="C:type II protein secretion system complex"/>
    <property type="evidence" value="ECO:0007669"/>
    <property type="project" value="TreeGrafter"/>
</dbReference>
<dbReference type="Proteomes" id="UP001182247">
    <property type="component" value="Unassembled WGS sequence"/>
</dbReference>
<evidence type="ECO:0000313" key="4">
    <source>
        <dbReference type="Proteomes" id="UP000650477"/>
    </source>
</evidence>
<dbReference type="RefSeq" id="WP_004236460.1">
    <property type="nucleotide sequence ID" value="NZ_ABGYJJ040000001.1"/>
</dbReference>
<feature type="signal peptide" evidence="1">
    <location>
        <begin position="1"/>
        <end position="29"/>
    </location>
</feature>
<proteinExistence type="predicted"/>
<dbReference type="PANTHER" id="PTHR21180">
    <property type="entry name" value="ENDONUCLEASE/EXONUCLEASE/PHOSPHATASE FAMILY DOMAIN-CONTAINING PROTEIN 1"/>
    <property type="match status" value="1"/>
</dbReference>
<dbReference type="GO" id="GO:0015628">
    <property type="term" value="P:protein secretion by the type II secretion system"/>
    <property type="evidence" value="ECO:0007669"/>
    <property type="project" value="TreeGrafter"/>
</dbReference>
<dbReference type="GeneID" id="93359403"/>
<gene>
    <name evidence="2" type="ORF">CYG68_08335</name>
    <name evidence="3" type="ORF">OSC06_08960</name>
</gene>
<evidence type="ECO:0000256" key="1">
    <source>
        <dbReference type="SAM" id="SignalP"/>
    </source>
</evidence>